<evidence type="ECO:0000313" key="1">
    <source>
        <dbReference type="EnsemblMetazoa" id="GAUT027716-PA"/>
    </source>
</evidence>
<dbReference type="STRING" id="7395.A0A1A9V6R8"/>
<evidence type="ECO:0000313" key="2">
    <source>
        <dbReference type="Proteomes" id="UP000078200"/>
    </source>
</evidence>
<protein>
    <submittedName>
        <fullName evidence="1">Uncharacterized protein</fullName>
    </submittedName>
</protein>
<keyword evidence="2" id="KW-1185">Reference proteome</keyword>
<sequence length="179" mass="20937">MDWCCDLIGKGDPARRYLAQSTSLNRFYGPACWAYYHSFAKELAVFEYEFECTESRFRTTAEIVTHRATRNKEEISVKWEFVFNNLDQCSHSFRSHFTGQPGRRYFLLAGLAINRNCFVTPILLNTCIEDLINEDSVIIKLMKFVSPQEILMPLASMRCCSTITFILYPQKQSENIYRH</sequence>
<dbReference type="AlphaFoldDB" id="A0A1A9V6R8"/>
<dbReference type="VEuPathDB" id="VectorBase:GAUT027716"/>
<proteinExistence type="predicted"/>
<dbReference type="EnsemblMetazoa" id="GAUT027716-RA">
    <property type="protein sequence ID" value="GAUT027716-PA"/>
    <property type="gene ID" value="GAUT027716"/>
</dbReference>
<reference evidence="1" key="1">
    <citation type="submission" date="2020-05" db="UniProtKB">
        <authorList>
            <consortium name="EnsemblMetazoa"/>
        </authorList>
    </citation>
    <scope>IDENTIFICATION</scope>
    <source>
        <strain evidence="1">TTRI</strain>
    </source>
</reference>
<accession>A0A1A9V6R8</accession>
<organism evidence="1 2">
    <name type="scientific">Glossina austeni</name>
    <name type="common">Savannah tsetse fly</name>
    <dbReference type="NCBI Taxonomy" id="7395"/>
    <lineage>
        <taxon>Eukaryota</taxon>
        <taxon>Metazoa</taxon>
        <taxon>Ecdysozoa</taxon>
        <taxon>Arthropoda</taxon>
        <taxon>Hexapoda</taxon>
        <taxon>Insecta</taxon>
        <taxon>Pterygota</taxon>
        <taxon>Neoptera</taxon>
        <taxon>Endopterygota</taxon>
        <taxon>Diptera</taxon>
        <taxon>Brachycera</taxon>
        <taxon>Muscomorpha</taxon>
        <taxon>Hippoboscoidea</taxon>
        <taxon>Glossinidae</taxon>
        <taxon>Glossina</taxon>
    </lineage>
</organism>
<dbReference type="Proteomes" id="UP000078200">
    <property type="component" value="Unassembled WGS sequence"/>
</dbReference>
<name>A0A1A9V6R8_GLOAU</name>